<evidence type="ECO:0000313" key="8">
    <source>
        <dbReference type="Proteomes" id="UP000006844"/>
    </source>
</evidence>
<keyword evidence="3" id="KW-0804">Transcription</keyword>
<dbReference type="Pfam" id="PF09339">
    <property type="entry name" value="HTH_IclR"/>
    <property type="match status" value="1"/>
</dbReference>
<dbReference type="Pfam" id="PF01614">
    <property type="entry name" value="IclR_C"/>
    <property type="match status" value="1"/>
</dbReference>
<dbReference type="Gene3D" id="1.10.10.10">
    <property type="entry name" value="Winged helix-like DNA-binding domain superfamily/Winged helix DNA-binding domain"/>
    <property type="match status" value="1"/>
</dbReference>
<evidence type="ECO:0000256" key="4">
    <source>
        <dbReference type="SAM" id="MobiDB-lite"/>
    </source>
</evidence>
<proteinExistence type="predicted"/>
<evidence type="ECO:0000256" key="1">
    <source>
        <dbReference type="ARBA" id="ARBA00023015"/>
    </source>
</evidence>
<evidence type="ECO:0000313" key="7">
    <source>
        <dbReference type="EMBL" id="ADV83595.1"/>
    </source>
</evidence>
<dbReference type="Gene3D" id="3.30.450.40">
    <property type="match status" value="1"/>
</dbReference>
<evidence type="ECO:0000259" key="6">
    <source>
        <dbReference type="PROSITE" id="PS51078"/>
    </source>
</evidence>
<dbReference type="InterPro" id="IPR005471">
    <property type="entry name" value="Tscrpt_reg_IclR_N"/>
</dbReference>
<dbReference type="GO" id="GO:0045892">
    <property type="term" value="P:negative regulation of DNA-templated transcription"/>
    <property type="evidence" value="ECO:0007669"/>
    <property type="project" value="TreeGrafter"/>
</dbReference>
<dbReference type="eggNOG" id="COG1414">
    <property type="taxonomic scope" value="Bacteria"/>
</dbReference>
<dbReference type="Proteomes" id="UP000006844">
    <property type="component" value="Chromosome"/>
</dbReference>
<organism evidence="7 8">
    <name type="scientific">Terriglobus saanensis (strain ATCC BAA-1853 / DSM 23119 / SP1PR4)</name>
    <dbReference type="NCBI Taxonomy" id="401053"/>
    <lineage>
        <taxon>Bacteria</taxon>
        <taxon>Pseudomonadati</taxon>
        <taxon>Acidobacteriota</taxon>
        <taxon>Terriglobia</taxon>
        <taxon>Terriglobales</taxon>
        <taxon>Acidobacteriaceae</taxon>
        <taxon>Terriglobus</taxon>
    </lineage>
</organism>
<reference evidence="7 8" key="1">
    <citation type="journal article" date="2012" name="Stand. Genomic Sci.">
        <title>Complete genome sequence of Terriglobus saanensis type strain SP1PR4(T), an Acidobacteria from tundra soil.</title>
        <authorList>
            <person name="Rawat S.R."/>
            <person name="Mannisto M.K."/>
            <person name="Starovoytov V."/>
            <person name="Goodwin L."/>
            <person name="Nolan M."/>
            <person name="Hauser L."/>
            <person name="Land M."/>
            <person name="Davenport K.W."/>
            <person name="Woyke T."/>
            <person name="Haggblom M.M."/>
        </authorList>
    </citation>
    <scope>NUCLEOTIDE SEQUENCE</scope>
    <source>
        <strain evidence="8">ATCC BAA-1853 / DSM 23119 / SP1PR4</strain>
    </source>
</reference>
<keyword evidence="8" id="KW-1185">Reference proteome</keyword>
<dbReference type="InterPro" id="IPR036388">
    <property type="entry name" value="WH-like_DNA-bd_sf"/>
</dbReference>
<keyword evidence="1" id="KW-0805">Transcription regulation</keyword>
<dbReference type="EMBL" id="CP002467">
    <property type="protein sequence ID" value="ADV83595.1"/>
    <property type="molecule type" value="Genomic_DNA"/>
</dbReference>
<feature type="domain" description="IclR-ED" evidence="6">
    <location>
        <begin position="100"/>
        <end position="283"/>
    </location>
</feature>
<dbReference type="GO" id="GO:0003700">
    <property type="term" value="F:DNA-binding transcription factor activity"/>
    <property type="evidence" value="ECO:0007669"/>
    <property type="project" value="TreeGrafter"/>
</dbReference>
<dbReference type="InterPro" id="IPR014757">
    <property type="entry name" value="Tscrpt_reg_IclR_C"/>
</dbReference>
<dbReference type="InterPro" id="IPR036390">
    <property type="entry name" value="WH_DNA-bd_sf"/>
</dbReference>
<dbReference type="SMART" id="SM00346">
    <property type="entry name" value="HTH_ICLR"/>
    <property type="match status" value="1"/>
</dbReference>
<evidence type="ECO:0000256" key="3">
    <source>
        <dbReference type="ARBA" id="ARBA00023163"/>
    </source>
</evidence>
<gene>
    <name evidence="7" type="ordered locus">AciPR4_2822</name>
</gene>
<dbReference type="HOGENOM" id="CLU_062618_7_1_0"/>
<feature type="region of interest" description="Disordered" evidence="4">
    <location>
        <begin position="1"/>
        <end position="25"/>
    </location>
</feature>
<dbReference type="PANTHER" id="PTHR30136">
    <property type="entry name" value="HELIX-TURN-HELIX TRANSCRIPTIONAL REGULATOR, ICLR FAMILY"/>
    <property type="match status" value="1"/>
</dbReference>
<sequence>MPKKLTAKLESPRRRRPQWATAAEMSDLKPELQSERYHSRTIERALDALEAFDSSASALSLKELSSAIGQPESSLYRVLTTLQKRDYLLQNRDGTYQLTRKVLHGRLYERAELLKTTARPFMEELSRQFDETVSLSYLFTEYIQVLDTIEAFHPIRVTNRAGRIIPPHCSSMGKAIMAHQSSEVADRMLETYGLVRRTEHSIGDRQTLRLELEASRKSGFAVDRQESMLGGICYGAPIHSSATSVVGAISVSTPIQRLDVDREAAIRDAVVDAAKAISKTFIDVLRFTSTSA</sequence>
<protein>
    <submittedName>
        <fullName evidence="7">Transcriptional regulator, IclR family</fullName>
    </submittedName>
</protein>
<evidence type="ECO:0000256" key="2">
    <source>
        <dbReference type="ARBA" id="ARBA00023125"/>
    </source>
</evidence>
<dbReference type="KEGG" id="tsa:AciPR4_2822"/>
<dbReference type="SUPFAM" id="SSF55781">
    <property type="entry name" value="GAF domain-like"/>
    <property type="match status" value="1"/>
</dbReference>
<dbReference type="PANTHER" id="PTHR30136:SF24">
    <property type="entry name" value="HTH-TYPE TRANSCRIPTIONAL REPRESSOR ALLR"/>
    <property type="match status" value="1"/>
</dbReference>
<name>E8V3I2_TERSS</name>
<dbReference type="SUPFAM" id="SSF46785">
    <property type="entry name" value="Winged helix' DNA-binding domain"/>
    <property type="match status" value="1"/>
</dbReference>
<keyword evidence="2" id="KW-0238">DNA-binding</keyword>
<evidence type="ECO:0000259" key="5">
    <source>
        <dbReference type="PROSITE" id="PS51077"/>
    </source>
</evidence>
<dbReference type="PROSITE" id="PS51078">
    <property type="entry name" value="ICLR_ED"/>
    <property type="match status" value="1"/>
</dbReference>
<accession>E8V3I2</accession>
<dbReference type="PROSITE" id="PS51077">
    <property type="entry name" value="HTH_ICLR"/>
    <property type="match status" value="1"/>
</dbReference>
<dbReference type="STRING" id="401053.AciPR4_2822"/>
<dbReference type="InterPro" id="IPR050707">
    <property type="entry name" value="HTH_MetabolicPath_Reg"/>
</dbReference>
<dbReference type="InterPro" id="IPR029016">
    <property type="entry name" value="GAF-like_dom_sf"/>
</dbReference>
<dbReference type="GO" id="GO:0003677">
    <property type="term" value="F:DNA binding"/>
    <property type="evidence" value="ECO:0007669"/>
    <property type="project" value="UniProtKB-KW"/>
</dbReference>
<feature type="domain" description="HTH iclR-type" evidence="5">
    <location>
        <begin position="39"/>
        <end position="100"/>
    </location>
</feature>
<dbReference type="AlphaFoldDB" id="E8V3I2"/>
<dbReference type="RefSeq" id="WP_013569328.1">
    <property type="nucleotide sequence ID" value="NC_014963.1"/>
</dbReference>